<dbReference type="PROSITE" id="PS51257">
    <property type="entry name" value="PROKAR_LIPOPROTEIN"/>
    <property type="match status" value="1"/>
</dbReference>
<evidence type="ECO:0008006" key="3">
    <source>
        <dbReference type="Google" id="ProtNLM"/>
    </source>
</evidence>
<proteinExistence type="predicted"/>
<name>A0A8J3NKV6_9ACTN</name>
<evidence type="ECO:0000313" key="2">
    <source>
        <dbReference type="Proteomes" id="UP000601223"/>
    </source>
</evidence>
<organism evidence="1 2">
    <name type="scientific">Catellatospora bangladeshensis</name>
    <dbReference type="NCBI Taxonomy" id="310355"/>
    <lineage>
        <taxon>Bacteria</taxon>
        <taxon>Bacillati</taxon>
        <taxon>Actinomycetota</taxon>
        <taxon>Actinomycetes</taxon>
        <taxon>Micromonosporales</taxon>
        <taxon>Micromonosporaceae</taxon>
        <taxon>Catellatospora</taxon>
    </lineage>
</organism>
<reference evidence="1 2" key="1">
    <citation type="submission" date="2021-01" db="EMBL/GenBank/DDBJ databases">
        <title>Whole genome shotgun sequence of Catellatospora bangladeshensis NBRC 107357.</title>
        <authorList>
            <person name="Komaki H."/>
            <person name="Tamura T."/>
        </authorList>
    </citation>
    <scope>NUCLEOTIDE SEQUENCE [LARGE SCALE GENOMIC DNA]</scope>
    <source>
        <strain evidence="1 2">NBRC 107357</strain>
    </source>
</reference>
<keyword evidence="2" id="KW-1185">Reference proteome</keyword>
<protein>
    <recommendedName>
        <fullName evidence="3">Lipoprotein</fullName>
    </recommendedName>
</protein>
<accession>A0A8J3NKV6</accession>
<dbReference type="AlphaFoldDB" id="A0A8J3NKV6"/>
<dbReference type="Proteomes" id="UP000601223">
    <property type="component" value="Unassembled WGS sequence"/>
</dbReference>
<dbReference type="EMBL" id="BONF01000016">
    <property type="protein sequence ID" value="GIF81905.1"/>
    <property type="molecule type" value="Genomic_DNA"/>
</dbReference>
<sequence length="244" mass="25505">MRRSVLTYTLASAVALSGCTRAEDRPAAVPPVQTHLEVVAVTGAIGTDLPGWELGPDGTRKPLTGLRGAVAEVTVRNLTGDPALITRAVVTVRESRAVPACHATDVDLSVGARHDIEIPDGSPQVPFTVTSEPRQEVPGDGEAKVRLSVGPRTPTALPWAGVIDIVLEHDDGLRVQAGPLALVGTGSNPLFYPDGGKWVIQQPLSDRSCVAKIRAMVAEFAAIPGVTLAGELRELDTAVLALGR</sequence>
<dbReference type="RefSeq" id="WP_203746552.1">
    <property type="nucleotide sequence ID" value="NZ_BONF01000016.1"/>
</dbReference>
<evidence type="ECO:0000313" key="1">
    <source>
        <dbReference type="EMBL" id="GIF81905.1"/>
    </source>
</evidence>
<comment type="caution">
    <text evidence="1">The sequence shown here is derived from an EMBL/GenBank/DDBJ whole genome shotgun (WGS) entry which is preliminary data.</text>
</comment>
<gene>
    <name evidence="1" type="ORF">Cba03nite_32540</name>
</gene>